<comment type="caution">
    <text evidence="2">The sequence shown here is derived from an EMBL/GenBank/DDBJ whole genome shotgun (WGS) entry which is preliminary data.</text>
</comment>
<feature type="signal peptide" evidence="1">
    <location>
        <begin position="1"/>
        <end position="22"/>
    </location>
</feature>
<feature type="chain" id="PRO_5006156864" description="Gingipain propeptide domain-containing protein" evidence="1">
    <location>
        <begin position="23"/>
        <end position="125"/>
    </location>
</feature>
<evidence type="ECO:0000313" key="3">
    <source>
        <dbReference type="Proteomes" id="UP000050509"/>
    </source>
</evidence>
<evidence type="ECO:0000256" key="1">
    <source>
        <dbReference type="SAM" id="SignalP"/>
    </source>
</evidence>
<evidence type="ECO:0000313" key="2">
    <source>
        <dbReference type="EMBL" id="KPV49498.1"/>
    </source>
</evidence>
<keyword evidence="3" id="KW-1185">Reference proteome</keyword>
<name>A0A0P9FAB8_9CHLR</name>
<sequence length="125" mass="12573">MKYFVFAICAALLLGIAPAARGAGPAFQLAQQSGGVHIEWCDVPAQANGAAPLVTIGGVRLPARLVALRVDGEAPLLPRIERVVSAAWAGSPALAAPIVPQLPGNTARPDLAAPASAALPDSPVV</sequence>
<organism evidence="2 3">
    <name type="scientific">Kouleothrix aurantiaca</name>
    <dbReference type="NCBI Taxonomy" id="186479"/>
    <lineage>
        <taxon>Bacteria</taxon>
        <taxon>Bacillati</taxon>
        <taxon>Chloroflexota</taxon>
        <taxon>Chloroflexia</taxon>
        <taxon>Chloroflexales</taxon>
        <taxon>Roseiflexineae</taxon>
        <taxon>Roseiflexaceae</taxon>
        <taxon>Kouleothrix</taxon>
    </lineage>
</organism>
<feature type="non-terminal residue" evidence="2">
    <location>
        <position position="125"/>
    </location>
</feature>
<protein>
    <recommendedName>
        <fullName evidence="4">Gingipain propeptide domain-containing protein</fullName>
    </recommendedName>
</protein>
<evidence type="ECO:0008006" key="4">
    <source>
        <dbReference type="Google" id="ProtNLM"/>
    </source>
</evidence>
<accession>A0A0P9FAB8</accession>
<keyword evidence="1" id="KW-0732">Signal</keyword>
<dbReference type="AlphaFoldDB" id="A0A0P9FAB8"/>
<dbReference type="Proteomes" id="UP000050509">
    <property type="component" value="Unassembled WGS sequence"/>
</dbReference>
<reference evidence="2 3" key="1">
    <citation type="submission" date="2015-09" db="EMBL/GenBank/DDBJ databases">
        <title>Draft genome sequence of Kouleothrix aurantiaca JCM 19913.</title>
        <authorList>
            <person name="Hemp J."/>
        </authorList>
    </citation>
    <scope>NUCLEOTIDE SEQUENCE [LARGE SCALE GENOMIC DNA]</scope>
    <source>
        <strain evidence="2 3">COM-B</strain>
    </source>
</reference>
<dbReference type="EMBL" id="LJCR01001931">
    <property type="protein sequence ID" value="KPV49498.1"/>
    <property type="molecule type" value="Genomic_DNA"/>
</dbReference>
<gene>
    <name evidence="2" type="ORF">SE17_32290</name>
</gene>
<proteinExistence type="predicted"/>